<dbReference type="GO" id="GO:1901605">
    <property type="term" value="P:alpha-amino acid metabolic process"/>
    <property type="evidence" value="ECO:0007669"/>
    <property type="project" value="UniProtKB-ARBA"/>
</dbReference>
<evidence type="ECO:0000313" key="5">
    <source>
        <dbReference type="Proteomes" id="UP000294911"/>
    </source>
</evidence>
<evidence type="ECO:0000313" key="4">
    <source>
        <dbReference type="EMBL" id="TCP47934.1"/>
    </source>
</evidence>
<keyword evidence="5" id="KW-1185">Reference proteome</keyword>
<dbReference type="Proteomes" id="UP000294911">
    <property type="component" value="Unassembled WGS sequence"/>
</dbReference>
<evidence type="ECO:0000256" key="2">
    <source>
        <dbReference type="ARBA" id="ARBA00022898"/>
    </source>
</evidence>
<dbReference type="Gene3D" id="3.40.50.1100">
    <property type="match status" value="2"/>
</dbReference>
<gene>
    <name evidence="4" type="ORF">EV191_111139</name>
</gene>
<dbReference type="InterPro" id="IPR036052">
    <property type="entry name" value="TrpB-like_PALP_sf"/>
</dbReference>
<name>A0A4R2QH75_9PSEU</name>
<dbReference type="SUPFAM" id="SSF53686">
    <property type="entry name" value="Tryptophan synthase beta subunit-like PLP-dependent enzymes"/>
    <property type="match status" value="1"/>
</dbReference>
<protein>
    <submittedName>
        <fullName evidence="4">Cysteine synthase A</fullName>
    </submittedName>
</protein>
<feature type="domain" description="Tryptophan synthase beta chain-like PALP" evidence="3">
    <location>
        <begin position="36"/>
        <end position="296"/>
    </location>
</feature>
<dbReference type="Pfam" id="PF00291">
    <property type="entry name" value="PALP"/>
    <property type="match status" value="1"/>
</dbReference>
<evidence type="ECO:0000259" key="3">
    <source>
        <dbReference type="Pfam" id="PF00291"/>
    </source>
</evidence>
<evidence type="ECO:0000256" key="1">
    <source>
        <dbReference type="ARBA" id="ARBA00001933"/>
    </source>
</evidence>
<dbReference type="RefSeq" id="WP_243659137.1">
    <property type="nucleotide sequence ID" value="NZ_SLXQ01000011.1"/>
</dbReference>
<accession>A0A4R2QH75</accession>
<comment type="caution">
    <text evidence="4">The sequence shown here is derived from an EMBL/GenBank/DDBJ whole genome shotgun (WGS) entry which is preliminary data.</text>
</comment>
<dbReference type="EMBL" id="SLXQ01000011">
    <property type="protein sequence ID" value="TCP47934.1"/>
    <property type="molecule type" value="Genomic_DNA"/>
</dbReference>
<organism evidence="4 5">
    <name type="scientific">Tamaricihabitans halophyticus</name>
    <dbReference type="NCBI Taxonomy" id="1262583"/>
    <lineage>
        <taxon>Bacteria</taxon>
        <taxon>Bacillati</taxon>
        <taxon>Actinomycetota</taxon>
        <taxon>Actinomycetes</taxon>
        <taxon>Pseudonocardiales</taxon>
        <taxon>Pseudonocardiaceae</taxon>
        <taxon>Tamaricihabitans</taxon>
    </lineage>
</organism>
<dbReference type="AlphaFoldDB" id="A0A4R2QH75"/>
<keyword evidence="2" id="KW-0663">Pyridoxal phosphate</keyword>
<dbReference type="PANTHER" id="PTHR10314">
    <property type="entry name" value="CYSTATHIONINE BETA-SYNTHASE"/>
    <property type="match status" value="1"/>
</dbReference>
<sequence>MATGYSSWVREWAGSSIAKIRADRMETRWLEFPFPANWGIRLRFLDESAQPSGSIKHRYVRALFLHALASGWLTPDTPVVMATSGNAAAAGAYFANLIGVEFTTVLPAKTGADKVALIEHFGGRCRFAEPPSAIYAEARRLADQLGGWYLDHFVHVDRGDWHGANDLATELVNPCDPPRWVVLGAGTGASSASVGRYLRYRGLPGQLAVVDPEHSAYFPGWVMDTDAYATGMPSRIEGIGRPRIEPGFLRGAVDLVIPVPDAASIAAMRTFRERTGHLVGASTGTNLWGACQLAATMLLEGTGGTIHSVVADGGERYRHTCYDEGWVAERGLELAPRLMVLDHFLRTGTWPRSDA</sequence>
<dbReference type="InterPro" id="IPR050214">
    <property type="entry name" value="Cys_Synth/Cystath_Beta-Synth"/>
</dbReference>
<reference evidence="4 5" key="1">
    <citation type="submission" date="2019-03" db="EMBL/GenBank/DDBJ databases">
        <title>Genomic Encyclopedia of Type Strains, Phase IV (KMG-IV): sequencing the most valuable type-strain genomes for metagenomic binning, comparative biology and taxonomic classification.</title>
        <authorList>
            <person name="Goeker M."/>
        </authorList>
    </citation>
    <scope>NUCLEOTIDE SEQUENCE [LARGE SCALE GENOMIC DNA]</scope>
    <source>
        <strain evidence="4 5">DSM 45765</strain>
    </source>
</reference>
<dbReference type="InterPro" id="IPR001926">
    <property type="entry name" value="TrpB-like_PALP"/>
</dbReference>
<proteinExistence type="predicted"/>
<comment type="cofactor">
    <cofactor evidence="1">
        <name>pyridoxal 5'-phosphate</name>
        <dbReference type="ChEBI" id="CHEBI:597326"/>
    </cofactor>
</comment>